<dbReference type="EMBL" id="LT607413">
    <property type="protein sequence ID" value="SCF26702.1"/>
    <property type="molecule type" value="Genomic_DNA"/>
</dbReference>
<dbReference type="InterPro" id="IPR013096">
    <property type="entry name" value="Cupin_2"/>
</dbReference>
<dbReference type="Gene3D" id="2.60.120.10">
    <property type="entry name" value="Jelly Rolls"/>
    <property type="match status" value="1"/>
</dbReference>
<dbReference type="CDD" id="cd02233">
    <property type="entry name" value="cupin_HNL-like"/>
    <property type="match status" value="1"/>
</dbReference>
<proteinExistence type="predicted"/>
<dbReference type="InterPro" id="IPR014710">
    <property type="entry name" value="RmlC-like_jellyroll"/>
</dbReference>
<evidence type="ECO:0000259" key="1">
    <source>
        <dbReference type="Pfam" id="PF07883"/>
    </source>
</evidence>
<dbReference type="SUPFAM" id="SSF51182">
    <property type="entry name" value="RmlC-like cupins"/>
    <property type="match status" value="1"/>
</dbReference>
<dbReference type="InterPro" id="IPR047263">
    <property type="entry name" value="HNL-like_cupin"/>
</dbReference>
<dbReference type="RefSeq" id="WP_088983501.1">
    <property type="nucleotide sequence ID" value="NZ_JBFAII010000027.1"/>
</dbReference>
<dbReference type="InterPro" id="IPR011051">
    <property type="entry name" value="RmlC_Cupin_sf"/>
</dbReference>
<dbReference type="AlphaFoldDB" id="A0A1C4Z0X5"/>
<dbReference type="Proteomes" id="UP000198253">
    <property type="component" value="Chromosome I"/>
</dbReference>
<evidence type="ECO:0000313" key="2">
    <source>
        <dbReference type="EMBL" id="SCF26702.1"/>
    </source>
</evidence>
<feature type="domain" description="Cupin type-2" evidence="1">
    <location>
        <begin position="41"/>
        <end position="103"/>
    </location>
</feature>
<sequence length="133" mass="14360">MIIGRGIPADRVSAMRSATTTGQVWSDIVLAEGGTRALNMFFAPGSRTHWHRHPGGQMLYTVSGEGWIQERGGEVVVMRPGDVVWTEPGVEHWHGATASAQLVQLVLHFGDVEWTGEVDEAEYAACCGAGDAR</sequence>
<dbReference type="InParanoid" id="A0A1C4Z0X5"/>
<reference evidence="3" key="1">
    <citation type="submission" date="2016-06" db="EMBL/GenBank/DDBJ databases">
        <authorList>
            <person name="Varghese N."/>
            <person name="Submissions Spin"/>
        </authorList>
    </citation>
    <scope>NUCLEOTIDE SEQUENCE [LARGE SCALE GENOMIC DNA]</scope>
    <source>
        <strain evidence="3">DSM 43816</strain>
    </source>
</reference>
<dbReference type="PANTHER" id="PTHR43698">
    <property type="entry name" value="RIBD C-TERMINAL DOMAIN CONTAINING PROTEIN"/>
    <property type="match status" value="1"/>
</dbReference>
<name>A0A1C4Z0X5_MICEC</name>
<dbReference type="Pfam" id="PF07883">
    <property type="entry name" value="Cupin_2"/>
    <property type="match status" value="1"/>
</dbReference>
<gene>
    <name evidence="2" type="ORF">GA0070618_4646</name>
</gene>
<keyword evidence="3" id="KW-1185">Reference proteome</keyword>
<dbReference type="OrthoDB" id="9802489at2"/>
<organism evidence="2 3">
    <name type="scientific">Micromonospora echinospora</name>
    <name type="common">Micromonospora purpurea</name>
    <dbReference type="NCBI Taxonomy" id="1877"/>
    <lineage>
        <taxon>Bacteria</taxon>
        <taxon>Bacillati</taxon>
        <taxon>Actinomycetota</taxon>
        <taxon>Actinomycetes</taxon>
        <taxon>Micromonosporales</taxon>
        <taxon>Micromonosporaceae</taxon>
        <taxon>Micromonospora</taxon>
    </lineage>
</organism>
<accession>A0A1C4Z0X5</accession>
<protein>
    <submittedName>
        <fullName evidence="2">Cupin domain-containing protein</fullName>
    </submittedName>
</protein>
<evidence type="ECO:0000313" key="3">
    <source>
        <dbReference type="Proteomes" id="UP000198253"/>
    </source>
</evidence>
<dbReference type="PANTHER" id="PTHR43698:SF1">
    <property type="entry name" value="BLL4564 PROTEIN"/>
    <property type="match status" value="1"/>
</dbReference>